<dbReference type="Pfam" id="PF13407">
    <property type="entry name" value="Peripla_BP_4"/>
    <property type="match status" value="1"/>
</dbReference>
<comment type="subcellular location">
    <subcellularLocation>
        <location evidence="1">Cell envelope</location>
    </subcellularLocation>
</comment>
<dbReference type="SUPFAM" id="SSF53822">
    <property type="entry name" value="Periplasmic binding protein-like I"/>
    <property type="match status" value="1"/>
</dbReference>
<feature type="signal peptide" evidence="4">
    <location>
        <begin position="1"/>
        <end position="26"/>
    </location>
</feature>
<comment type="similarity">
    <text evidence="2">Belongs to the bacterial solute-binding protein 2 family.</text>
</comment>
<sequence length="334" mass="34899">MKKIIALVLGTLMVFGLAACSMSSPAESPGTDTDVNAQASAAEEPAAADGEFTVGFCPMDLSNNFWAAIANSFEEAGAEAGITTIVTDGKSDAATQVTALENFISQGVDVIVVGPVDAESLQGVIAEAKSANIPVITHTTAYEDATCNMNVDEIEMGTAIGQLAGQWMVDTFGEDASCKYAILTQSSLEQTIGRENGIQAGIEEFVPNAECVTKVDAHTTDLGMTAAENILSANPDVCAIIGINDSGALGAYETVSARDMGDEFFIGGVDGTDQALQLIKDGTIYRGTVYLNPVGTGQQFIDYALSLKNGEEIPESYMVPVNAISAENIDEYIQ</sequence>
<gene>
    <name evidence="6" type="ORF">H8S18_14090</name>
</gene>
<keyword evidence="3 4" id="KW-0732">Signal</keyword>
<dbReference type="InterPro" id="IPR025997">
    <property type="entry name" value="SBP_2_dom"/>
</dbReference>
<protein>
    <submittedName>
        <fullName evidence="6">Sugar ABC transporter substrate-binding protein</fullName>
    </submittedName>
</protein>
<proteinExistence type="inferred from homology"/>
<feature type="domain" description="Periplasmic binding protein" evidence="5">
    <location>
        <begin position="54"/>
        <end position="312"/>
    </location>
</feature>
<evidence type="ECO:0000256" key="1">
    <source>
        <dbReference type="ARBA" id="ARBA00004196"/>
    </source>
</evidence>
<organism evidence="6 7">
    <name type="scientific">Christensenella tenuis</name>
    <dbReference type="NCBI Taxonomy" id="2763033"/>
    <lineage>
        <taxon>Bacteria</taxon>
        <taxon>Bacillati</taxon>
        <taxon>Bacillota</taxon>
        <taxon>Clostridia</taxon>
        <taxon>Christensenellales</taxon>
        <taxon>Christensenellaceae</taxon>
        <taxon>Christensenella</taxon>
    </lineage>
</organism>
<evidence type="ECO:0000313" key="7">
    <source>
        <dbReference type="Proteomes" id="UP000606889"/>
    </source>
</evidence>
<dbReference type="InterPro" id="IPR028082">
    <property type="entry name" value="Peripla_BP_I"/>
</dbReference>
<dbReference type="CDD" id="cd01536">
    <property type="entry name" value="PBP1_ABC_sugar_binding-like"/>
    <property type="match status" value="1"/>
</dbReference>
<dbReference type="PANTHER" id="PTHR46847:SF1">
    <property type="entry name" value="D-ALLOSE-BINDING PERIPLASMIC PROTEIN-RELATED"/>
    <property type="match status" value="1"/>
</dbReference>
<dbReference type="Gene3D" id="3.40.50.2300">
    <property type="match status" value="2"/>
</dbReference>
<dbReference type="Proteomes" id="UP000606889">
    <property type="component" value="Unassembled WGS sequence"/>
</dbReference>
<name>A0ABR7EK14_9FIRM</name>
<evidence type="ECO:0000256" key="4">
    <source>
        <dbReference type="SAM" id="SignalP"/>
    </source>
</evidence>
<dbReference type="EMBL" id="JACOON010000008">
    <property type="protein sequence ID" value="MBC5649474.1"/>
    <property type="molecule type" value="Genomic_DNA"/>
</dbReference>
<evidence type="ECO:0000256" key="3">
    <source>
        <dbReference type="ARBA" id="ARBA00022729"/>
    </source>
</evidence>
<comment type="caution">
    <text evidence="6">The sequence shown here is derived from an EMBL/GenBank/DDBJ whole genome shotgun (WGS) entry which is preliminary data.</text>
</comment>
<evidence type="ECO:0000313" key="6">
    <source>
        <dbReference type="EMBL" id="MBC5649474.1"/>
    </source>
</evidence>
<accession>A0ABR7EK14</accession>
<reference evidence="6 7" key="1">
    <citation type="submission" date="2020-08" db="EMBL/GenBank/DDBJ databases">
        <title>Genome public.</title>
        <authorList>
            <person name="Liu C."/>
            <person name="Sun Q."/>
        </authorList>
    </citation>
    <scope>NUCLEOTIDE SEQUENCE [LARGE SCALE GENOMIC DNA]</scope>
    <source>
        <strain evidence="6 7">NSJ-35</strain>
    </source>
</reference>
<keyword evidence="7" id="KW-1185">Reference proteome</keyword>
<evidence type="ECO:0000256" key="2">
    <source>
        <dbReference type="ARBA" id="ARBA00007639"/>
    </source>
</evidence>
<dbReference type="RefSeq" id="WP_186858924.1">
    <property type="nucleotide sequence ID" value="NZ_JACOON010000008.1"/>
</dbReference>
<dbReference type="PANTHER" id="PTHR46847">
    <property type="entry name" value="D-ALLOSE-BINDING PERIPLASMIC PROTEIN-RELATED"/>
    <property type="match status" value="1"/>
</dbReference>
<feature type="chain" id="PRO_5046779794" evidence="4">
    <location>
        <begin position="27"/>
        <end position="334"/>
    </location>
</feature>
<dbReference type="PROSITE" id="PS51257">
    <property type="entry name" value="PROKAR_LIPOPROTEIN"/>
    <property type="match status" value="1"/>
</dbReference>
<evidence type="ECO:0000259" key="5">
    <source>
        <dbReference type="Pfam" id="PF13407"/>
    </source>
</evidence>